<sequence>MGKEAVFRYGVHVDEGHLVGSCSKRFTDSLLFCSPISPSVWVRKNIASNPSGPEALVGSAFLVTCSTSSKPFFGMFGYGGPIASMHLGRYAIVSSKTKESQKVYTLHRSREALLSRASGECIWRTDGGIRDPLEGELELSPHGRYTQEYVQF</sequence>
<accession>A0AAX6DKE9</accession>
<comment type="caution">
    <text evidence="1">The sequence shown here is derived from an EMBL/GenBank/DDBJ whole genome shotgun (WGS) entry which is preliminary data.</text>
</comment>
<gene>
    <name evidence="1" type="ORF">M6B38_240480</name>
</gene>
<evidence type="ECO:0000313" key="1">
    <source>
        <dbReference type="EMBL" id="KAJ6792205.1"/>
    </source>
</evidence>
<keyword evidence="2" id="KW-1185">Reference proteome</keyword>
<reference evidence="1" key="1">
    <citation type="journal article" date="2023" name="GigaByte">
        <title>Genome assembly of the bearded iris, Iris pallida Lam.</title>
        <authorList>
            <person name="Bruccoleri R.E."/>
            <person name="Oakeley E.J."/>
            <person name="Faust A.M.E."/>
            <person name="Altorfer M."/>
            <person name="Dessus-Babus S."/>
            <person name="Burckhardt D."/>
            <person name="Oertli M."/>
            <person name="Naumann U."/>
            <person name="Petersen F."/>
            <person name="Wong J."/>
        </authorList>
    </citation>
    <scope>NUCLEOTIDE SEQUENCE</scope>
    <source>
        <strain evidence="1">GSM-AAB239-AS_SAM_17_03QT</strain>
    </source>
</reference>
<dbReference type="AlphaFoldDB" id="A0AAX6DKE9"/>
<organism evidence="1 2">
    <name type="scientific">Iris pallida</name>
    <name type="common">Sweet iris</name>
    <dbReference type="NCBI Taxonomy" id="29817"/>
    <lineage>
        <taxon>Eukaryota</taxon>
        <taxon>Viridiplantae</taxon>
        <taxon>Streptophyta</taxon>
        <taxon>Embryophyta</taxon>
        <taxon>Tracheophyta</taxon>
        <taxon>Spermatophyta</taxon>
        <taxon>Magnoliopsida</taxon>
        <taxon>Liliopsida</taxon>
        <taxon>Asparagales</taxon>
        <taxon>Iridaceae</taxon>
        <taxon>Iridoideae</taxon>
        <taxon>Irideae</taxon>
        <taxon>Iris</taxon>
    </lineage>
</organism>
<protein>
    <submittedName>
        <fullName evidence="1">Uncharacterized protein</fullName>
    </submittedName>
</protein>
<name>A0AAX6DKE9_IRIPA</name>
<reference evidence="1" key="2">
    <citation type="submission" date="2023-04" db="EMBL/GenBank/DDBJ databases">
        <authorList>
            <person name="Bruccoleri R.E."/>
            <person name="Oakeley E.J."/>
            <person name="Faust A.-M."/>
            <person name="Dessus-Babus S."/>
            <person name="Altorfer M."/>
            <person name="Burckhardt D."/>
            <person name="Oertli M."/>
            <person name="Naumann U."/>
            <person name="Petersen F."/>
            <person name="Wong J."/>
        </authorList>
    </citation>
    <scope>NUCLEOTIDE SEQUENCE</scope>
    <source>
        <strain evidence="1">GSM-AAB239-AS_SAM_17_03QT</strain>
        <tissue evidence="1">Leaf</tissue>
    </source>
</reference>
<proteinExistence type="predicted"/>
<dbReference type="Proteomes" id="UP001140949">
    <property type="component" value="Unassembled WGS sequence"/>
</dbReference>
<evidence type="ECO:0000313" key="2">
    <source>
        <dbReference type="Proteomes" id="UP001140949"/>
    </source>
</evidence>
<dbReference type="EMBL" id="JANAVB010044018">
    <property type="protein sequence ID" value="KAJ6792205.1"/>
    <property type="molecule type" value="Genomic_DNA"/>
</dbReference>